<dbReference type="PROSITE" id="PS51257">
    <property type="entry name" value="PROKAR_LIPOPROTEIN"/>
    <property type="match status" value="1"/>
</dbReference>
<proteinExistence type="predicted"/>
<evidence type="ECO:0000256" key="1">
    <source>
        <dbReference type="ARBA" id="ARBA00022714"/>
    </source>
</evidence>
<feature type="domain" description="Rieske" evidence="8">
    <location>
        <begin position="44"/>
        <end position="141"/>
    </location>
</feature>
<comment type="caution">
    <text evidence="9">The sequence shown here is derived from an EMBL/GenBank/DDBJ whole genome shotgun (WGS) entry which is preliminary data.</text>
</comment>
<dbReference type="InterPro" id="IPR005805">
    <property type="entry name" value="Rieske_Fe-S_prot_C"/>
</dbReference>
<evidence type="ECO:0000313" key="10">
    <source>
        <dbReference type="Proteomes" id="UP000664844"/>
    </source>
</evidence>
<dbReference type="PANTHER" id="PTHR10134">
    <property type="entry name" value="CYTOCHROME B-C1 COMPLEX SUBUNIT RIESKE, MITOCHONDRIAL"/>
    <property type="match status" value="1"/>
</dbReference>
<feature type="chain" id="PRO_5045205396" evidence="7">
    <location>
        <begin position="25"/>
        <end position="144"/>
    </location>
</feature>
<keyword evidence="4" id="KW-0411">Iron-sulfur</keyword>
<dbReference type="PRINTS" id="PR00162">
    <property type="entry name" value="RIESKE"/>
</dbReference>
<keyword evidence="2" id="KW-0479">Metal-binding</keyword>
<dbReference type="PROSITE" id="PS51296">
    <property type="entry name" value="RIESKE"/>
    <property type="match status" value="1"/>
</dbReference>
<dbReference type="SUPFAM" id="SSF50022">
    <property type="entry name" value="ISP domain"/>
    <property type="match status" value="1"/>
</dbReference>
<evidence type="ECO:0000259" key="8">
    <source>
        <dbReference type="PROSITE" id="PS51296"/>
    </source>
</evidence>
<evidence type="ECO:0000256" key="3">
    <source>
        <dbReference type="ARBA" id="ARBA00023004"/>
    </source>
</evidence>
<dbReference type="InterPro" id="IPR036922">
    <property type="entry name" value="Rieske_2Fe-2S_sf"/>
</dbReference>
<evidence type="ECO:0000256" key="7">
    <source>
        <dbReference type="SAM" id="SignalP"/>
    </source>
</evidence>
<comment type="cofactor">
    <cofactor evidence="6">
        <name>[2Fe-2S] cluster</name>
        <dbReference type="ChEBI" id="CHEBI:190135"/>
    </cofactor>
</comment>
<dbReference type="InterPro" id="IPR017941">
    <property type="entry name" value="Rieske_2Fe-2S"/>
</dbReference>
<evidence type="ECO:0000256" key="2">
    <source>
        <dbReference type="ARBA" id="ARBA00022723"/>
    </source>
</evidence>
<evidence type="ECO:0000256" key="6">
    <source>
        <dbReference type="ARBA" id="ARBA00034078"/>
    </source>
</evidence>
<accession>A0ABS3FVM2</accession>
<dbReference type="Pfam" id="PF00355">
    <property type="entry name" value="Rieske"/>
    <property type="match status" value="1"/>
</dbReference>
<keyword evidence="5" id="KW-1015">Disulfide bond</keyword>
<keyword evidence="7" id="KW-0732">Signal</keyword>
<keyword evidence="1" id="KW-0001">2Fe-2S</keyword>
<dbReference type="InterPro" id="IPR014349">
    <property type="entry name" value="Rieske_Fe-S_prot"/>
</dbReference>
<keyword evidence="10" id="KW-1185">Reference proteome</keyword>
<keyword evidence="3" id="KW-0408">Iron</keyword>
<dbReference type="Proteomes" id="UP000664844">
    <property type="component" value="Unassembled WGS sequence"/>
</dbReference>
<evidence type="ECO:0000256" key="4">
    <source>
        <dbReference type="ARBA" id="ARBA00023014"/>
    </source>
</evidence>
<dbReference type="EMBL" id="JAFLQW010000442">
    <property type="protein sequence ID" value="MBO0350681.1"/>
    <property type="molecule type" value="Genomic_DNA"/>
</dbReference>
<gene>
    <name evidence="9" type="ORF">J0895_16600</name>
</gene>
<feature type="signal peptide" evidence="7">
    <location>
        <begin position="1"/>
        <end position="24"/>
    </location>
</feature>
<evidence type="ECO:0000256" key="5">
    <source>
        <dbReference type="ARBA" id="ARBA00023157"/>
    </source>
</evidence>
<dbReference type="Gene3D" id="2.102.10.10">
    <property type="entry name" value="Rieske [2Fe-2S] iron-sulphur domain"/>
    <property type="match status" value="1"/>
</dbReference>
<dbReference type="RefSeq" id="WP_207089156.1">
    <property type="nucleotide sequence ID" value="NZ_JAFLQW010000442.1"/>
</dbReference>
<sequence length="144" mass="15431">MKRRDFLSWVGVGGVASFLPMAIAACTPSGESTTEVSTTPGNFEAVGTVSELESQGQILNEDFQNGAISVTRNPEDAQLLYAVNPTCTHKGCLVDWNAGERKYICPCHGSEYSPDGTLLKGPAEENLPPYLVKIEGEQVLVQAI</sequence>
<organism evidence="9 10">
    <name type="scientific">Phormidium pseudopriestleyi FRX01</name>
    <dbReference type="NCBI Taxonomy" id="1759528"/>
    <lineage>
        <taxon>Bacteria</taxon>
        <taxon>Bacillati</taxon>
        <taxon>Cyanobacteriota</taxon>
        <taxon>Cyanophyceae</taxon>
        <taxon>Oscillatoriophycideae</taxon>
        <taxon>Oscillatoriales</taxon>
        <taxon>Oscillatoriaceae</taxon>
        <taxon>Phormidium</taxon>
    </lineage>
</organism>
<name>A0ABS3FVM2_9CYAN</name>
<reference evidence="9 10" key="1">
    <citation type="submission" date="2021-03" db="EMBL/GenBank/DDBJ databases">
        <title>Metabolic Capacity of the Antarctic Cyanobacterium Phormidium pseudopriestleyi that Sustains Oxygenic Photosynthesis in the Presence of Hydrogen Sulfide.</title>
        <authorList>
            <person name="Lumian J.E."/>
            <person name="Jungblut A.D."/>
            <person name="Dillon M.L."/>
            <person name="Hawes I."/>
            <person name="Doran P.T."/>
            <person name="Mackey T.J."/>
            <person name="Dick G.J."/>
            <person name="Grettenberger C.L."/>
            <person name="Sumner D.Y."/>
        </authorList>
    </citation>
    <scope>NUCLEOTIDE SEQUENCE [LARGE SCALE GENOMIC DNA]</scope>
    <source>
        <strain evidence="9 10">FRX01</strain>
    </source>
</reference>
<evidence type="ECO:0000313" key="9">
    <source>
        <dbReference type="EMBL" id="MBO0350681.1"/>
    </source>
</evidence>
<protein>
    <submittedName>
        <fullName evidence="9">Rieske 2Fe-2S domain-containing protein</fullName>
    </submittedName>
</protein>